<dbReference type="GeneID" id="9797742"/>
<dbReference type="Pfam" id="PF06579">
    <property type="entry name" value="Ly-6_related"/>
    <property type="match status" value="1"/>
</dbReference>
<dbReference type="Proteomes" id="UP000483820">
    <property type="component" value="Chromosome II"/>
</dbReference>
<organism evidence="1 2">
    <name type="scientific">Caenorhabditis remanei</name>
    <name type="common">Caenorhabditis vulgaris</name>
    <dbReference type="NCBI Taxonomy" id="31234"/>
    <lineage>
        <taxon>Eukaryota</taxon>
        <taxon>Metazoa</taxon>
        <taxon>Ecdysozoa</taxon>
        <taxon>Nematoda</taxon>
        <taxon>Chromadorea</taxon>
        <taxon>Rhabditida</taxon>
        <taxon>Rhabditina</taxon>
        <taxon>Rhabditomorpha</taxon>
        <taxon>Rhabditoidea</taxon>
        <taxon>Rhabditidae</taxon>
        <taxon>Peloderinae</taxon>
        <taxon>Caenorhabditis</taxon>
    </lineage>
</organism>
<gene>
    <name evidence="1" type="ORF">GCK72_005764</name>
</gene>
<dbReference type="EMBL" id="WUAV01000002">
    <property type="protein sequence ID" value="KAF1765811.1"/>
    <property type="molecule type" value="Genomic_DNA"/>
</dbReference>
<name>A0A6A5HFJ4_CAERE</name>
<dbReference type="AlphaFoldDB" id="A0A6A5HFJ4"/>
<dbReference type="GO" id="GO:1990834">
    <property type="term" value="P:response to odorant"/>
    <property type="evidence" value="ECO:0007669"/>
    <property type="project" value="TreeGrafter"/>
</dbReference>
<evidence type="ECO:0000313" key="1">
    <source>
        <dbReference type="EMBL" id="KAF1765811.1"/>
    </source>
</evidence>
<dbReference type="PANTHER" id="PTHR34722">
    <property type="entry name" value="HOMOLOG OF ODR-2 (TWO)-RELATED"/>
    <property type="match status" value="1"/>
</dbReference>
<reference evidence="1 2" key="1">
    <citation type="submission" date="2019-12" db="EMBL/GenBank/DDBJ databases">
        <title>Chromosome-level assembly of the Caenorhabditis remanei genome.</title>
        <authorList>
            <person name="Teterina A.A."/>
            <person name="Willis J.H."/>
            <person name="Phillips P.C."/>
        </authorList>
    </citation>
    <scope>NUCLEOTIDE SEQUENCE [LARGE SCALE GENOMIC DNA]</scope>
    <source>
        <strain evidence="1 2">PX506</strain>
        <tissue evidence="1">Whole organism</tissue>
    </source>
</reference>
<dbReference type="KEGG" id="crq:GCK72_005764"/>
<dbReference type="GO" id="GO:0042048">
    <property type="term" value="P:olfactory behavior"/>
    <property type="evidence" value="ECO:0007669"/>
    <property type="project" value="TreeGrafter"/>
</dbReference>
<comment type="caution">
    <text evidence="1">The sequence shown here is derived from an EMBL/GenBank/DDBJ whole genome shotgun (WGS) entry which is preliminary data.</text>
</comment>
<dbReference type="PANTHER" id="PTHR34722:SF8">
    <property type="entry name" value="HOMOLOG OF ODR-2 (TWO)"/>
    <property type="match status" value="1"/>
</dbReference>
<dbReference type="GO" id="GO:0030424">
    <property type="term" value="C:axon"/>
    <property type="evidence" value="ECO:0007669"/>
    <property type="project" value="TreeGrafter"/>
</dbReference>
<dbReference type="GO" id="GO:0043025">
    <property type="term" value="C:neuronal cell body"/>
    <property type="evidence" value="ECO:0007669"/>
    <property type="project" value="TreeGrafter"/>
</dbReference>
<accession>A0A6A5HFJ4</accession>
<evidence type="ECO:0000313" key="2">
    <source>
        <dbReference type="Proteomes" id="UP000483820"/>
    </source>
</evidence>
<sequence length="230" mass="25522">MSRPMTFLTIFTSSSKCYSLLIPILIILITSTSSTDSTAAGYRQNSHNRCYSCMSEMYEGFLNKGMDRYFNRPRNFSSQCDGEMDITNMHTVPCRTICLTIQQDLIVLGQPTGHRLYMRGCALTIARRGLNNHTLSMFDRYDICRDMSASDLFRHEQADSQRIRVCSCLGDRSSAGNRSVIFSFVKYNGCPSGPLPIASSVFLKASVNLSSASSTASATPVASTSKSRKF</sequence>
<dbReference type="RefSeq" id="XP_003102521.2">
    <property type="nucleotide sequence ID" value="XM_003102473.2"/>
</dbReference>
<dbReference type="CTD" id="9797742"/>
<protein>
    <submittedName>
        <fullName evidence="1">Uncharacterized protein</fullName>
    </submittedName>
</protein>
<proteinExistence type="predicted"/>
<dbReference type="InterPro" id="IPR010558">
    <property type="entry name" value="Ly-6-related"/>
</dbReference>